<feature type="non-terminal residue" evidence="2">
    <location>
        <position position="107"/>
    </location>
</feature>
<feature type="region of interest" description="Disordered" evidence="1">
    <location>
        <begin position="1"/>
        <end position="22"/>
    </location>
</feature>
<dbReference type="Proteomes" id="UP001174909">
    <property type="component" value="Unassembled WGS sequence"/>
</dbReference>
<keyword evidence="3" id="KW-1185">Reference proteome</keyword>
<accession>A0AA35T397</accession>
<evidence type="ECO:0000313" key="3">
    <source>
        <dbReference type="Proteomes" id="UP001174909"/>
    </source>
</evidence>
<dbReference type="AlphaFoldDB" id="A0AA35T397"/>
<comment type="caution">
    <text evidence="2">The sequence shown here is derived from an EMBL/GenBank/DDBJ whole genome shotgun (WGS) entry which is preliminary data.</text>
</comment>
<proteinExistence type="predicted"/>
<protein>
    <submittedName>
        <fullName evidence="2">Uncharacterized protein</fullName>
    </submittedName>
</protein>
<dbReference type="EMBL" id="CASHTH010003070">
    <property type="protein sequence ID" value="CAI8039931.1"/>
    <property type="molecule type" value="Genomic_DNA"/>
</dbReference>
<evidence type="ECO:0000256" key="1">
    <source>
        <dbReference type="SAM" id="MobiDB-lite"/>
    </source>
</evidence>
<gene>
    <name evidence="2" type="ORF">GBAR_LOCUS22269</name>
</gene>
<name>A0AA35T397_GEOBA</name>
<reference evidence="2" key="1">
    <citation type="submission" date="2023-03" db="EMBL/GenBank/DDBJ databases">
        <authorList>
            <person name="Steffen K."/>
            <person name="Cardenas P."/>
        </authorList>
    </citation>
    <scope>NUCLEOTIDE SEQUENCE</scope>
</reference>
<organism evidence="2 3">
    <name type="scientific">Geodia barretti</name>
    <name type="common">Barrett's horny sponge</name>
    <dbReference type="NCBI Taxonomy" id="519541"/>
    <lineage>
        <taxon>Eukaryota</taxon>
        <taxon>Metazoa</taxon>
        <taxon>Porifera</taxon>
        <taxon>Demospongiae</taxon>
        <taxon>Heteroscleromorpha</taxon>
        <taxon>Tetractinellida</taxon>
        <taxon>Astrophorina</taxon>
        <taxon>Geodiidae</taxon>
        <taxon>Geodia</taxon>
    </lineage>
</organism>
<sequence length="107" mass="11693">MTTPIRSTPDGGETAPQPQGLTVKTSEDMARIQVTCPHQSGLIYAVPGDLSWVCTDELRHAHAMAGFLRELIALKDPRVETLMQQWGLYYRSLPLDVAAAEGEAENA</sequence>
<evidence type="ECO:0000313" key="2">
    <source>
        <dbReference type="EMBL" id="CAI8039931.1"/>
    </source>
</evidence>